<dbReference type="InterPro" id="IPR004838">
    <property type="entry name" value="NHTrfase_class1_PyrdxlP-BS"/>
</dbReference>
<evidence type="ECO:0000256" key="3">
    <source>
        <dbReference type="ARBA" id="ARBA00022576"/>
    </source>
</evidence>
<feature type="domain" description="Aminotransferase class I/classII large" evidence="7">
    <location>
        <begin position="31"/>
        <end position="379"/>
    </location>
</feature>
<dbReference type="Pfam" id="PF00155">
    <property type="entry name" value="Aminotran_1_2"/>
    <property type="match status" value="1"/>
</dbReference>
<comment type="cofactor">
    <cofactor evidence="1 6">
        <name>pyridoxal 5'-phosphate</name>
        <dbReference type="ChEBI" id="CHEBI:597326"/>
    </cofactor>
</comment>
<keyword evidence="3 6" id="KW-0032">Aminotransferase</keyword>
<proteinExistence type="inferred from homology"/>
<dbReference type="InterPro" id="IPR004839">
    <property type="entry name" value="Aminotransferase_I/II_large"/>
</dbReference>
<reference evidence="9" key="2">
    <citation type="submission" date="2015-04" db="EMBL/GenBank/DDBJ databases">
        <title>A butyrogenic pathway from the amino acid lysine in a human gut commensal.</title>
        <authorList>
            <person name="de Vos W.M."/>
            <person name="Bui N.T.P."/>
            <person name="Plugge C.M."/>
            <person name="Ritari J."/>
        </authorList>
    </citation>
    <scope>NUCLEOTIDE SEQUENCE [LARGE SCALE GENOMIC DNA]</scope>
    <source>
        <strain evidence="9">AF211</strain>
    </source>
</reference>
<evidence type="ECO:0000313" key="9">
    <source>
        <dbReference type="Proteomes" id="UP000064844"/>
    </source>
</evidence>
<reference evidence="8 9" key="1">
    <citation type="journal article" date="2015" name="Nat. Commun.">
        <title>Production of butyrate from lysine and the Amadori product fructoselysine by a human gut commensal.</title>
        <authorList>
            <person name="Bui T.P."/>
            <person name="Ritari J."/>
            <person name="Boeren S."/>
            <person name="de Waard P."/>
            <person name="Plugge C.M."/>
            <person name="de Vos W.M."/>
        </authorList>
    </citation>
    <scope>NUCLEOTIDE SEQUENCE [LARGE SCALE GENOMIC DNA]</scope>
    <source>
        <strain evidence="8 9">AF211</strain>
    </source>
</reference>
<sequence>MNYDSILSSRIQEVKPSGIRKFFDILEEMKDAVSLGIGEPDFVTPWHIRDAGIYSLEKGFTKYTSNAGMAELRREIASYLERRFQLRYDFASQIIVTVGGSEGIDLALRCMVDPGDEVIVPVPSFVCYGPLASMAGGTPVYVETKAENEFRLTPEELRSAITPRTKVLVLPFPNNPTGGIMGREDLEAIAQVLRGTDIMVISDEIYAELTYGQHHVSIANIPDMYERTIVVNGFSKSHAMTGWRMGYLCGPAPLIKQMLKLHQFGIMSAPTTSQYAAIEAMRNGDRDIEKMRDEYDGRRRYLVEGLRRIGLPCFEPKGAFYVFPDIRGTGLSSEDFCERFLMEEKVAVIAGNAFGAGGEGFVRCCYATSMKDIAEALTRMDNFLTNLKKKQARERGE</sequence>
<keyword evidence="4 6" id="KW-0808">Transferase</keyword>
<dbReference type="SUPFAM" id="SSF53383">
    <property type="entry name" value="PLP-dependent transferases"/>
    <property type="match status" value="1"/>
</dbReference>
<evidence type="ECO:0000256" key="6">
    <source>
        <dbReference type="RuleBase" id="RU000481"/>
    </source>
</evidence>
<name>A0A0S2W1X4_9FIRM</name>
<dbReference type="GO" id="GO:0030170">
    <property type="term" value="F:pyridoxal phosphate binding"/>
    <property type="evidence" value="ECO:0007669"/>
    <property type="project" value="InterPro"/>
</dbReference>
<keyword evidence="9" id="KW-1185">Reference proteome</keyword>
<dbReference type="PATRIC" id="fig|1297617.4.peg.952"/>
<organism evidence="8 9">
    <name type="scientific">Intestinimonas butyriciproducens</name>
    <dbReference type="NCBI Taxonomy" id="1297617"/>
    <lineage>
        <taxon>Bacteria</taxon>
        <taxon>Bacillati</taxon>
        <taxon>Bacillota</taxon>
        <taxon>Clostridia</taxon>
        <taxon>Eubacteriales</taxon>
        <taxon>Intestinimonas</taxon>
    </lineage>
</organism>
<dbReference type="Gene3D" id="3.40.640.10">
    <property type="entry name" value="Type I PLP-dependent aspartate aminotransferase-like (Major domain)"/>
    <property type="match status" value="1"/>
</dbReference>
<dbReference type="Proteomes" id="UP000064844">
    <property type="component" value="Chromosome"/>
</dbReference>
<dbReference type="GO" id="GO:0008483">
    <property type="term" value="F:transaminase activity"/>
    <property type="evidence" value="ECO:0007669"/>
    <property type="project" value="UniProtKB-KW"/>
</dbReference>
<dbReference type="PANTHER" id="PTHR46383">
    <property type="entry name" value="ASPARTATE AMINOTRANSFERASE"/>
    <property type="match status" value="1"/>
</dbReference>
<dbReference type="RefSeq" id="WP_033119227.1">
    <property type="nucleotide sequence ID" value="NZ_CALICV010000095.1"/>
</dbReference>
<dbReference type="GO" id="GO:0006520">
    <property type="term" value="P:amino acid metabolic process"/>
    <property type="evidence" value="ECO:0007669"/>
    <property type="project" value="InterPro"/>
</dbReference>
<evidence type="ECO:0000256" key="2">
    <source>
        <dbReference type="ARBA" id="ARBA00007441"/>
    </source>
</evidence>
<evidence type="ECO:0000256" key="5">
    <source>
        <dbReference type="ARBA" id="ARBA00022898"/>
    </source>
</evidence>
<gene>
    <name evidence="8" type="ORF">IB211_00937</name>
</gene>
<dbReference type="InterPro" id="IPR015422">
    <property type="entry name" value="PyrdxlP-dep_Trfase_small"/>
</dbReference>
<dbReference type="InterPro" id="IPR015424">
    <property type="entry name" value="PyrdxlP-dep_Trfase"/>
</dbReference>
<evidence type="ECO:0000259" key="7">
    <source>
        <dbReference type="Pfam" id="PF00155"/>
    </source>
</evidence>
<dbReference type="PROSITE" id="PS00105">
    <property type="entry name" value="AA_TRANSFER_CLASS_1"/>
    <property type="match status" value="1"/>
</dbReference>
<evidence type="ECO:0000313" key="8">
    <source>
        <dbReference type="EMBL" id="ALP93331.1"/>
    </source>
</evidence>
<dbReference type="InterPro" id="IPR015421">
    <property type="entry name" value="PyrdxlP-dep_Trfase_major"/>
</dbReference>
<evidence type="ECO:0000256" key="4">
    <source>
        <dbReference type="ARBA" id="ARBA00022679"/>
    </source>
</evidence>
<accession>A0A0S2W1X4</accession>
<dbReference type="CDD" id="cd00609">
    <property type="entry name" value="AAT_like"/>
    <property type="match status" value="1"/>
</dbReference>
<dbReference type="InterPro" id="IPR050596">
    <property type="entry name" value="AspAT/PAT-like"/>
</dbReference>
<dbReference type="eggNOG" id="COG0436">
    <property type="taxonomic scope" value="Bacteria"/>
</dbReference>
<dbReference type="FunFam" id="3.40.640.10:FF:000033">
    <property type="entry name" value="Aspartate aminotransferase"/>
    <property type="match status" value="1"/>
</dbReference>
<dbReference type="Gene3D" id="3.90.1150.10">
    <property type="entry name" value="Aspartate Aminotransferase, domain 1"/>
    <property type="match status" value="1"/>
</dbReference>
<dbReference type="STRING" id="1297617.IB211_00937"/>
<keyword evidence="5" id="KW-0663">Pyridoxal phosphate</keyword>
<dbReference type="AlphaFoldDB" id="A0A0S2W1X4"/>
<dbReference type="EC" id="2.6.1.-" evidence="6"/>
<dbReference type="EMBL" id="CP011307">
    <property type="protein sequence ID" value="ALP93331.1"/>
    <property type="molecule type" value="Genomic_DNA"/>
</dbReference>
<evidence type="ECO:0000256" key="1">
    <source>
        <dbReference type="ARBA" id="ARBA00001933"/>
    </source>
</evidence>
<dbReference type="PANTHER" id="PTHR46383:SF3">
    <property type="entry name" value="ASPARTATE AMINOTRANSFERASE-RELATED"/>
    <property type="match status" value="1"/>
</dbReference>
<protein>
    <recommendedName>
        <fullName evidence="6">Aminotransferase</fullName>
        <ecNumber evidence="6">2.6.1.-</ecNumber>
    </recommendedName>
</protein>
<comment type="similarity">
    <text evidence="2 6">Belongs to the class-I pyridoxal-phosphate-dependent aminotransferase family.</text>
</comment>
<dbReference type="KEGG" id="ibu:IB211_00937"/>